<keyword evidence="3" id="KW-1185">Reference proteome</keyword>
<organism evidence="2 3">
    <name type="scientific">Operophtera brumata</name>
    <name type="common">Winter moth</name>
    <name type="synonym">Phalaena brumata</name>
    <dbReference type="NCBI Taxonomy" id="104452"/>
    <lineage>
        <taxon>Eukaryota</taxon>
        <taxon>Metazoa</taxon>
        <taxon>Ecdysozoa</taxon>
        <taxon>Arthropoda</taxon>
        <taxon>Hexapoda</taxon>
        <taxon>Insecta</taxon>
        <taxon>Pterygota</taxon>
        <taxon>Neoptera</taxon>
        <taxon>Endopterygota</taxon>
        <taxon>Lepidoptera</taxon>
        <taxon>Glossata</taxon>
        <taxon>Ditrysia</taxon>
        <taxon>Geometroidea</taxon>
        <taxon>Geometridae</taxon>
        <taxon>Larentiinae</taxon>
        <taxon>Operophtera</taxon>
    </lineage>
</organism>
<dbReference type="InterPro" id="IPR026983">
    <property type="entry name" value="DHC"/>
</dbReference>
<dbReference type="InterPro" id="IPR027417">
    <property type="entry name" value="P-loop_NTPase"/>
</dbReference>
<evidence type="ECO:0000259" key="1">
    <source>
        <dbReference type="Pfam" id="PF12781"/>
    </source>
</evidence>
<dbReference type="InterPro" id="IPR035706">
    <property type="entry name" value="AAA_9"/>
</dbReference>
<feature type="domain" description="Dynein heavy chain ATP-binding dynein motor region" evidence="1">
    <location>
        <begin position="166"/>
        <end position="205"/>
    </location>
</feature>
<dbReference type="Gene3D" id="3.40.50.300">
    <property type="entry name" value="P-loop containing nucleotide triphosphate hydrolases"/>
    <property type="match status" value="6"/>
</dbReference>
<gene>
    <name evidence="2" type="ORF">OBRU01_20217</name>
</gene>
<evidence type="ECO:0000313" key="3">
    <source>
        <dbReference type="Proteomes" id="UP000037510"/>
    </source>
</evidence>
<dbReference type="GO" id="GO:0007018">
    <property type="term" value="P:microtubule-based movement"/>
    <property type="evidence" value="ECO:0007669"/>
    <property type="project" value="InterPro"/>
</dbReference>
<sequence length="839" mass="94484">MADPNFLRNLQEMNCDLITQKQVKDVKVHMKLSKKLDTMQNIRGEAQEGEGGELGEGVFGRSQLSLLAEQRDRQVTADIGQVEQQIRNGYVEEAGEETDIMMRRLVAADKLMSGLSSERARWTIDLAALYVEQSRLIGNCLLAASFLSYAGPFSFSFRQTMIYEDWYGDNGILTIRASRFPLCIDPQTQALTWIKKKETKNNLKVRCWNYEGLPPDELSVQNGILTIRASRFPLCIDPQTQALTWIKKKETKNNLKVRCWNSEGLPPDELSVQNGILTIRASRFPLCIDPQTQALTWIKKKETKNNLKVRCWNSEGLPPDELTEVDYDPHFRMYLTTKLANPQFNPAAYAKAVVINYTVTVQLANPQFNPAAYAKAVVINYTVTVQVSHFRMYLTTKLANPQFNPAAYAKAVVINYTVTVQLTTKLANPQFNPAAYAKAVVINYTVTVQGLEDQLLSVVVRAERSDLEEQRESLIIETSANKSLLSGLEDSLLRELATSTGNMLDNVELVDTLENTKSKAGEILRDGYRPVAKRGSILFFVLSDMAGVNSMYQYSLSSYLDVSNIEILRDGYRPVAKRGSILFFVLSDMAGVNSMYQYSLSSYLDVSNIEILRDGYRPVAKRGSILFFVLSDMAGVNSMYQYSLSSYLDILRHGYRPVAKRGSILFFVLSDMAGVNSMYQYSLSSYLDVSNIEILRDGYRPVAKRGSILFFVLSDMAGVNSMYQYSLSSYLDVSNIEILRDGYRPVAKRGSILFFVLSDMAEVNSMYQYSLSSYLDVKQSEGHISQMQLDFFIKGNVSLEKSAQANPALWIPSQSFFIKGNVSLEKSAQAYPALWIPSQ</sequence>
<dbReference type="GO" id="GO:0045505">
    <property type="term" value="F:dynein intermediate chain binding"/>
    <property type="evidence" value="ECO:0007669"/>
    <property type="project" value="InterPro"/>
</dbReference>
<comment type="caution">
    <text evidence="2">The sequence shown here is derived from an EMBL/GenBank/DDBJ whole genome shotgun (WGS) entry which is preliminary data.</text>
</comment>
<evidence type="ECO:0000313" key="2">
    <source>
        <dbReference type="EMBL" id="KOB67152.1"/>
    </source>
</evidence>
<feature type="domain" description="Dynein heavy chain ATP-binding dynein motor region" evidence="1">
    <location>
        <begin position="207"/>
        <end position="257"/>
    </location>
</feature>
<protein>
    <recommendedName>
        <fullName evidence="1">Dynein heavy chain ATP-binding dynein motor region domain-containing protein</fullName>
    </recommendedName>
</protein>
<dbReference type="Gene3D" id="1.10.8.1220">
    <property type="match status" value="6"/>
</dbReference>
<dbReference type="Gene3D" id="1.10.287.2610">
    <property type="match status" value="1"/>
</dbReference>
<name>A0A0L7KV78_OPEBR</name>
<reference evidence="2 3" key="1">
    <citation type="journal article" date="2015" name="Genome Biol. Evol.">
        <title>The genome of winter moth (Operophtera brumata) provides a genomic perspective on sexual dimorphism and phenology.</title>
        <authorList>
            <person name="Derks M.F."/>
            <person name="Smit S."/>
            <person name="Salis L."/>
            <person name="Schijlen E."/>
            <person name="Bossers A."/>
            <person name="Mateman C."/>
            <person name="Pijl A.S."/>
            <person name="de Ridder D."/>
            <person name="Groenen M.A."/>
            <person name="Visser M.E."/>
            <person name="Megens H.J."/>
        </authorList>
    </citation>
    <scope>NUCLEOTIDE SEQUENCE [LARGE SCALE GENOMIC DNA]</scope>
    <source>
        <strain evidence="2">WM2013NL</strain>
        <tissue evidence="2">Head and thorax</tissue>
    </source>
</reference>
<accession>A0A0L7KV78</accession>
<dbReference type="GO" id="GO:0030286">
    <property type="term" value="C:dynein complex"/>
    <property type="evidence" value="ECO:0007669"/>
    <property type="project" value="InterPro"/>
</dbReference>
<dbReference type="Pfam" id="PF12781">
    <property type="entry name" value="AAA_9"/>
    <property type="match status" value="5"/>
</dbReference>
<dbReference type="GO" id="GO:0051959">
    <property type="term" value="F:dynein light intermediate chain binding"/>
    <property type="evidence" value="ECO:0007669"/>
    <property type="project" value="InterPro"/>
</dbReference>
<feature type="non-terminal residue" evidence="2">
    <location>
        <position position="839"/>
    </location>
</feature>
<dbReference type="AlphaFoldDB" id="A0A0L7KV78"/>
<dbReference type="Proteomes" id="UP000037510">
    <property type="component" value="Unassembled WGS sequence"/>
</dbReference>
<feature type="domain" description="Dynein heavy chain ATP-binding dynein motor region" evidence="1">
    <location>
        <begin position="422"/>
        <end position="523"/>
    </location>
</feature>
<dbReference type="PANTHER" id="PTHR22878:SF63">
    <property type="entry name" value="DYNEIN AXONEMAL HEAVY CHAIN 10"/>
    <property type="match status" value="1"/>
</dbReference>
<proteinExistence type="predicted"/>
<feature type="domain" description="Dynein heavy chain ATP-binding dynein motor region" evidence="1">
    <location>
        <begin position="323"/>
        <end position="361"/>
    </location>
</feature>
<feature type="domain" description="Dynein heavy chain ATP-binding dynein motor region" evidence="1">
    <location>
        <begin position="259"/>
        <end position="309"/>
    </location>
</feature>
<dbReference type="EMBL" id="JTDY01005289">
    <property type="protein sequence ID" value="KOB67152.1"/>
    <property type="molecule type" value="Genomic_DNA"/>
</dbReference>
<dbReference type="STRING" id="104452.A0A0L7KV78"/>
<dbReference type="PANTHER" id="PTHR22878">
    <property type="entry name" value="DYNEIN HEAVY CHAIN 6, AXONEMAL-LIKE-RELATED"/>
    <property type="match status" value="1"/>
</dbReference>
<dbReference type="Gene3D" id="6.10.140.1060">
    <property type="match status" value="1"/>
</dbReference>